<evidence type="ECO:0000256" key="10">
    <source>
        <dbReference type="ARBA" id="ARBA00048205"/>
    </source>
</evidence>
<evidence type="ECO:0000256" key="9">
    <source>
        <dbReference type="ARBA" id="ARBA00023002"/>
    </source>
</evidence>
<dbReference type="Gene3D" id="1.10.1200.80">
    <property type="entry name" value="Putative flavin oxidoreducatase, domain 2"/>
    <property type="match status" value="1"/>
</dbReference>
<evidence type="ECO:0000256" key="4">
    <source>
        <dbReference type="ARBA" id="ARBA00022630"/>
    </source>
</evidence>
<organism evidence="16 17">
    <name type="scientific">Clostridium collagenovorans DSM 3089</name>
    <dbReference type="NCBI Taxonomy" id="1121306"/>
    <lineage>
        <taxon>Bacteria</taxon>
        <taxon>Bacillati</taxon>
        <taxon>Bacillota</taxon>
        <taxon>Clostridia</taxon>
        <taxon>Eubacteriales</taxon>
        <taxon>Clostridiaceae</taxon>
        <taxon>Clostridium</taxon>
    </lineage>
</organism>
<dbReference type="Pfam" id="PF01207">
    <property type="entry name" value="Dus"/>
    <property type="match status" value="1"/>
</dbReference>
<keyword evidence="14" id="KW-0547">Nucleotide-binding</keyword>
<accession>A0A1M5Y732</accession>
<dbReference type="GO" id="GO:0050660">
    <property type="term" value="F:flavin adenine dinucleotide binding"/>
    <property type="evidence" value="ECO:0007669"/>
    <property type="project" value="InterPro"/>
</dbReference>
<evidence type="ECO:0000256" key="12">
    <source>
        <dbReference type="PIRNR" id="PIRNR006621"/>
    </source>
</evidence>
<sequence length="321" mass="35994">MKIGNLNFENNVFLAPMAGVTDVAFREICMEQGCGLIYTEMVSAKGLYYGSENTEALMMVSDKAKPAAVQIFGNDPYIMSKVCEDYFNNNDDICIIDINMGCPVPKIVKNGEGSALMKNSKLAAEIVREIKKVTNKPVTVKFRKGFERDAATAVEFAKALEDAGVDCVAVHGRTREQMYEGKADWDIIKKVKESVSIPVLGNGDVFTAQDAIRITEETNCDGILIARGSMGNPWLFNQINEALRGEEVTYPSDKEKIDMCIKHYELALKYHTEYKAVREMRKHIACYVKGMLNCTELKNAVNTENDYNRVIEALNEYKEKL</sequence>
<evidence type="ECO:0000256" key="2">
    <source>
        <dbReference type="ARBA" id="ARBA00002790"/>
    </source>
</evidence>
<dbReference type="Gene3D" id="3.20.20.70">
    <property type="entry name" value="Aldolase class I"/>
    <property type="match status" value="1"/>
</dbReference>
<feature type="domain" description="DUS-like FMN-binding" evidence="15">
    <location>
        <begin position="14"/>
        <end position="314"/>
    </location>
</feature>
<dbReference type="NCBIfam" id="TIGR00737">
    <property type="entry name" value="nifR3_yhdG"/>
    <property type="match status" value="1"/>
</dbReference>
<evidence type="ECO:0000256" key="6">
    <source>
        <dbReference type="ARBA" id="ARBA00022694"/>
    </source>
</evidence>
<evidence type="ECO:0000256" key="1">
    <source>
        <dbReference type="ARBA" id="ARBA00001917"/>
    </source>
</evidence>
<keyword evidence="8" id="KW-0694">RNA-binding</keyword>
<dbReference type="InterPro" id="IPR018517">
    <property type="entry name" value="tRNA_hU_synthase_CS"/>
</dbReference>
<dbReference type="EMBL" id="FQXP01000012">
    <property type="protein sequence ID" value="SHI07890.1"/>
    <property type="molecule type" value="Genomic_DNA"/>
</dbReference>
<dbReference type="PIRSF" id="PIRSF006621">
    <property type="entry name" value="Dus"/>
    <property type="match status" value="1"/>
</dbReference>
<keyword evidence="6 12" id="KW-0819">tRNA processing</keyword>
<evidence type="ECO:0000313" key="17">
    <source>
        <dbReference type="Proteomes" id="UP000184526"/>
    </source>
</evidence>
<dbReference type="Proteomes" id="UP000184526">
    <property type="component" value="Unassembled WGS sequence"/>
</dbReference>
<comment type="catalytic activity">
    <reaction evidence="10">
        <text>a 5,6-dihydrouridine in tRNA + NADP(+) = a uridine in tRNA + NADPH + H(+)</text>
        <dbReference type="Rhea" id="RHEA:23624"/>
        <dbReference type="Rhea" id="RHEA-COMP:13339"/>
        <dbReference type="Rhea" id="RHEA-COMP:13887"/>
        <dbReference type="ChEBI" id="CHEBI:15378"/>
        <dbReference type="ChEBI" id="CHEBI:57783"/>
        <dbReference type="ChEBI" id="CHEBI:58349"/>
        <dbReference type="ChEBI" id="CHEBI:65315"/>
        <dbReference type="ChEBI" id="CHEBI:74443"/>
    </reaction>
</comment>
<dbReference type="InterPro" id="IPR013785">
    <property type="entry name" value="Aldolase_TIM"/>
</dbReference>
<feature type="active site" description="Proton donor" evidence="13">
    <location>
        <position position="102"/>
    </location>
</feature>
<feature type="binding site" evidence="14">
    <location>
        <begin position="16"/>
        <end position="18"/>
    </location>
    <ligand>
        <name>FMN</name>
        <dbReference type="ChEBI" id="CHEBI:58210"/>
    </ligand>
</feature>
<dbReference type="RefSeq" id="WP_072832529.1">
    <property type="nucleotide sequence ID" value="NZ_FQXP01000012.1"/>
</dbReference>
<keyword evidence="7" id="KW-0521">NADP</keyword>
<dbReference type="PROSITE" id="PS01136">
    <property type="entry name" value="UPF0034"/>
    <property type="match status" value="1"/>
</dbReference>
<name>A0A1M5Y732_9CLOT</name>
<evidence type="ECO:0000313" key="16">
    <source>
        <dbReference type="EMBL" id="SHI07890.1"/>
    </source>
</evidence>
<evidence type="ECO:0000256" key="11">
    <source>
        <dbReference type="ARBA" id="ARBA00048802"/>
    </source>
</evidence>
<dbReference type="GO" id="GO:0017150">
    <property type="term" value="F:tRNA dihydrouridine synthase activity"/>
    <property type="evidence" value="ECO:0007669"/>
    <property type="project" value="InterPro"/>
</dbReference>
<dbReference type="GO" id="GO:0000049">
    <property type="term" value="F:tRNA binding"/>
    <property type="evidence" value="ECO:0007669"/>
    <property type="project" value="UniProtKB-KW"/>
</dbReference>
<dbReference type="CDD" id="cd02801">
    <property type="entry name" value="DUS_like_FMN"/>
    <property type="match status" value="1"/>
</dbReference>
<dbReference type="InterPro" id="IPR035587">
    <property type="entry name" value="DUS-like_FMN-bd"/>
</dbReference>
<feature type="binding site" evidence="14">
    <location>
        <position position="171"/>
    </location>
    <ligand>
        <name>FMN</name>
        <dbReference type="ChEBI" id="CHEBI:58210"/>
    </ligand>
</feature>
<keyword evidence="3" id="KW-0820">tRNA-binding</keyword>
<comment type="catalytic activity">
    <reaction evidence="11">
        <text>a 5,6-dihydrouridine in tRNA + NAD(+) = a uridine in tRNA + NADH + H(+)</text>
        <dbReference type="Rhea" id="RHEA:54452"/>
        <dbReference type="Rhea" id="RHEA-COMP:13339"/>
        <dbReference type="Rhea" id="RHEA-COMP:13887"/>
        <dbReference type="ChEBI" id="CHEBI:15378"/>
        <dbReference type="ChEBI" id="CHEBI:57540"/>
        <dbReference type="ChEBI" id="CHEBI:57945"/>
        <dbReference type="ChEBI" id="CHEBI:65315"/>
        <dbReference type="ChEBI" id="CHEBI:74443"/>
    </reaction>
</comment>
<evidence type="ECO:0000256" key="8">
    <source>
        <dbReference type="ARBA" id="ARBA00022884"/>
    </source>
</evidence>
<feature type="binding site" evidence="14">
    <location>
        <position position="70"/>
    </location>
    <ligand>
        <name>FMN</name>
        <dbReference type="ChEBI" id="CHEBI:58210"/>
    </ligand>
</feature>
<keyword evidence="4 12" id="KW-0285">Flavoprotein</keyword>
<feature type="binding site" evidence="14">
    <location>
        <position position="141"/>
    </location>
    <ligand>
        <name>FMN</name>
        <dbReference type="ChEBI" id="CHEBI:58210"/>
    </ligand>
</feature>
<comment type="cofactor">
    <cofactor evidence="1 12 14">
        <name>FMN</name>
        <dbReference type="ChEBI" id="CHEBI:58210"/>
    </cofactor>
</comment>
<keyword evidence="9 12" id="KW-0560">Oxidoreductase</keyword>
<dbReference type="InterPro" id="IPR004652">
    <property type="entry name" value="DusB-like"/>
</dbReference>
<dbReference type="OrthoDB" id="9764501at2"/>
<reference evidence="16 17" key="1">
    <citation type="submission" date="2016-11" db="EMBL/GenBank/DDBJ databases">
        <authorList>
            <person name="Jaros S."/>
            <person name="Januszkiewicz K."/>
            <person name="Wedrychowicz H."/>
        </authorList>
    </citation>
    <scope>NUCLEOTIDE SEQUENCE [LARGE SCALE GENOMIC DNA]</scope>
    <source>
        <strain evidence="16 17">DSM 3089</strain>
    </source>
</reference>
<evidence type="ECO:0000256" key="13">
    <source>
        <dbReference type="PIRSR" id="PIRSR006621-1"/>
    </source>
</evidence>
<evidence type="ECO:0000256" key="14">
    <source>
        <dbReference type="PIRSR" id="PIRSR006621-2"/>
    </source>
</evidence>
<dbReference type="PANTHER" id="PTHR45846:SF1">
    <property type="entry name" value="TRNA-DIHYDROURIDINE(47) SYNTHASE [NAD(P)(+)]-LIKE"/>
    <property type="match status" value="1"/>
</dbReference>
<gene>
    <name evidence="16" type="ORF">SAMN02745196_02693</name>
</gene>
<dbReference type="EC" id="1.3.1.-" evidence="12"/>
<evidence type="ECO:0000256" key="3">
    <source>
        <dbReference type="ARBA" id="ARBA00022555"/>
    </source>
</evidence>
<dbReference type="SUPFAM" id="SSF51395">
    <property type="entry name" value="FMN-linked oxidoreductases"/>
    <property type="match status" value="1"/>
</dbReference>
<keyword evidence="17" id="KW-1185">Reference proteome</keyword>
<evidence type="ECO:0000259" key="15">
    <source>
        <dbReference type="Pfam" id="PF01207"/>
    </source>
</evidence>
<feature type="binding site" evidence="14">
    <location>
        <begin position="226"/>
        <end position="227"/>
    </location>
    <ligand>
        <name>FMN</name>
        <dbReference type="ChEBI" id="CHEBI:58210"/>
    </ligand>
</feature>
<comment type="similarity">
    <text evidence="12">Belongs to the dus family.</text>
</comment>
<dbReference type="STRING" id="1121306.SAMN02745196_02693"/>
<keyword evidence="5 12" id="KW-0288">FMN</keyword>
<dbReference type="InterPro" id="IPR024036">
    <property type="entry name" value="tRNA-dHydroUridine_Synthase_C"/>
</dbReference>
<dbReference type="PANTHER" id="PTHR45846">
    <property type="entry name" value="TRNA-DIHYDROURIDINE(47) SYNTHASE [NAD(P)(+)]-LIKE"/>
    <property type="match status" value="1"/>
</dbReference>
<dbReference type="AlphaFoldDB" id="A0A1M5Y732"/>
<proteinExistence type="inferred from homology"/>
<comment type="function">
    <text evidence="2 12">Catalyzes the synthesis of 5,6-dihydrouridine (D), a modified base found in the D-loop of most tRNAs, via the reduction of the C5-C6 double bond in target uridines.</text>
</comment>
<protein>
    <recommendedName>
        <fullName evidence="12">tRNA-dihydrouridine synthase</fullName>
        <ecNumber evidence="12">1.3.1.-</ecNumber>
    </recommendedName>
</protein>
<evidence type="ECO:0000256" key="5">
    <source>
        <dbReference type="ARBA" id="ARBA00022643"/>
    </source>
</evidence>
<dbReference type="InterPro" id="IPR001269">
    <property type="entry name" value="DUS_fam"/>
</dbReference>
<evidence type="ECO:0000256" key="7">
    <source>
        <dbReference type="ARBA" id="ARBA00022857"/>
    </source>
</evidence>